<organism evidence="5">
    <name type="scientific">Echinostoma caproni</name>
    <dbReference type="NCBI Taxonomy" id="27848"/>
    <lineage>
        <taxon>Eukaryota</taxon>
        <taxon>Metazoa</taxon>
        <taxon>Spiralia</taxon>
        <taxon>Lophotrochozoa</taxon>
        <taxon>Platyhelminthes</taxon>
        <taxon>Trematoda</taxon>
        <taxon>Digenea</taxon>
        <taxon>Plagiorchiida</taxon>
        <taxon>Echinostomata</taxon>
        <taxon>Echinostomatoidea</taxon>
        <taxon>Echinostomatidae</taxon>
        <taxon>Echinostoma</taxon>
    </lineage>
</organism>
<evidence type="ECO:0000313" key="4">
    <source>
        <dbReference type="Proteomes" id="UP000272942"/>
    </source>
</evidence>
<feature type="domain" description="IPT/TIG" evidence="2">
    <location>
        <begin position="9"/>
        <end position="89"/>
    </location>
</feature>
<dbReference type="InterPro" id="IPR014756">
    <property type="entry name" value="Ig_E-set"/>
</dbReference>
<reference evidence="5" key="1">
    <citation type="submission" date="2016-06" db="UniProtKB">
        <authorList>
            <consortium name="WormBaseParasite"/>
        </authorList>
    </citation>
    <scope>IDENTIFICATION</scope>
</reference>
<dbReference type="WBParaSite" id="ECPE_0000732501-mRNA-1">
    <property type="protein sequence ID" value="ECPE_0000732501-mRNA-1"/>
    <property type="gene ID" value="ECPE_0000732501"/>
</dbReference>
<name>A0A183AK24_9TREM</name>
<proteinExistence type="predicted"/>
<evidence type="ECO:0000259" key="2">
    <source>
        <dbReference type="Pfam" id="PF01833"/>
    </source>
</evidence>
<dbReference type="EMBL" id="UZAN01044423">
    <property type="protein sequence ID" value="VDP80746.1"/>
    <property type="molecule type" value="Genomic_DNA"/>
</dbReference>
<dbReference type="Pfam" id="PF01833">
    <property type="entry name" value="TIG"/>
    <property type="match status" value="1"/>
</dbReference>
<dbReference type="CDD" id="cd00102">
    <property type="entry name" value="IPT"/>
    <property type="match status" value="1"/>
</dbReference>
<dbReference type="InterPro" id="IPR013783">
    <property type="entry name" value="Ig-like_fold"/>
</dbReference>
<gene>
    <name evidence="3" type="ORF">ECPE_LOCUS7309</name>
</gene>
<evidence type="ECO:0000256" key="1">
    <source>
        <dbReference type="SAM" id="MobiDB-lite"/>
    </source>
</evidence>
<sequence length="185" mass="19399">MPKVEGPPPLVTGISPIEGHPGTKLTIRGENLGVTASDLTHVFINQIDVGPTAQWFSSKKITAITPLGEGEMEVVVVTNSGKFGSATVSYRQTARRNVGPQTSVSHWPEDERRHCPAIYEHGSDGNAAGSGVGGGSASVSGTKTGAELDPSTGLPMSELTRINVSLSDSALRTIYPEDATNYLLQ</sequence>
<feature type="region of interest" description="Disordered" evidence="1">
    <location>
        <begin position="119"/>
        <end position="155"/>
    </location>
</feature>
<evidence type="ECO:0000313" key="3">
    <source>
        <dbReference type="EMBL" id="VDP80746.1"/>
    </source>
</evidence>
<dbReference type="SUPFAM" id="SSF81296">
    <property type="entry name" value="E set domains"/>
    <property type="match status" value="1"/>
</dbReference>
<protein>
    <submittedName>
        <fullName evidence="5">IPT/TIG domain-containing protein</fullName>
    </submittedName>
</protein>
<dbReference type="Gene3D" id="2.60.40.10">
    <property type="entry name" value="Immunoglobulins"/>
    <property type="match status" value="1"/>
</dbReference>
<dbReference type="AlphaFoldDB" id="A0A183AK24"/>
<dbReference type="Proteomes" id="UP000272942">
    <property type="component" value="Unassembled WGS sequence"/>
</dbReference>
<dbReference type="OrthoDB" id="26242at2759"/>
<dbReference type="InterPro" id="IPR002909">
    <property type="entry name" value="IPT_dom"/>
</dbReference>
<keyword evidence="4" id="KW-1185">Reference proteome</keyword>
<accession>A0A183AK24</accession>
<reference evidence="3 4" key="2">
    <citation type="submission" date="2018-11" db="EMBL/GenBank/DDBJ databases">
        <authorList>
            <consortium name="Pathogen Informatics"/>
        </authorList>
    </citation>
    <scope>NUCLEOTIDE SEQUENCE [LARGE SCALE GENOMIC DNA]</scope>
    <source>
        <strain evidence="3 4">Egypt</strain>
    </source>
</reference>
<evidence type="ECO:0000313" key="5">
    <source>
        <dbReference type="WBParaSite" id="ECPE_0000732501-mRNA-1"/>
    </source>
</evidence>